<dbReference type="AlphaFoldDB" id="A0AAV4X1S0"/>
<accession>A0AAV4X1S0</accession>
<dbReference type="Pfam" id="PF01019">
    <property type="entry name" value="G_glu_transpept"/>
    <property type="match status" value="1"/>
</dbReference>
<keyword evidence="2" id="KW-1185">Reference proteome</keyword>
<dbReference type="InterPro" id="IPR043138">
    <property type="entry name" value="GGT_lsub"/>
</dbReference>
<dbReference type="InterPro" id="IPR029055">
    <property type="entry name" value="Ntn_hydrolases_N"/>
</dbReference>
<dbReference type="Proteomes" id="UP001054945">
    <property type="component" value="Unassembled WGS sequence"/>
</dbReference>
<keyword evidence="1" id="KW-0378">Hydrolase</keyword>
<gene>
    <name evidence="1" type="primary">ywrD_7</name>
    <name evidence="1" type="ORF">CEXT_507661</name>
</gene>
<organism evidence="1 2">
    <name type="scientific">Caerostris extrusa</name>
    <name type="common">Bark spider</name>
    <name type="synonym">Caerostris bankana</name>
    <dbReference type="NCBI Taxonomy" id="172846"/>
    <lineage>
        <taxon>Eukaryota</taxon>
        <taxon>Metazoa</taxon>
        <taxon>Ecdysozoa</taxon>
        <taxon>Arthropoda</taxon>
        <taxon>Chelicerata</taxon>
        <taxon>Arachnida</taxon>
        <taxon>Araneae</taxon>
        <taxon>Araneomorphae</taxon>
        <taxon>Entelegynae</taxon>
        <taxon>Araneoidea</taxon>
        <taxon>Araneidae</taxon>
        <taxon>Caerostris</taxon>
    </lineage>
</organism>
<proteinExistence type="predicted"/>
<sequence>MEYLNNLVDAAIAPLVHTLKADSIRRVSGMPATYAHPSPLRKTHPSLGHNSPEYIHLVSEATKHAYLESWEFLCDPKCCSGSVQELLTDEFAQNVRDKMDPE</sequence>
<comment type="caution">
    <text evidence="1">The sequence shown here is derived from an EMBL/GenBank/DDBJ whole genome shotgun (WGS) entry which is preliminary data.</text>
</comment>
<reference evidence="1 2" key="1">
    <citation type="submission" date="2021-06" db="EMBL/GenBank/DDBJ databases">
        <title>Caerostris extrusa draft genome.</title>
        <authorList>
            <person name="Kono N."/>
            <person name="Arakawa K."/>
        </authorList>
    </citation>
    <scope>NUCLEOTIDE SEQUENCE [LARGE SCALE GENOMIC DNA]</scope>
</reference>
<protein>
    <submittedName>
        <fullName evidence="1">Glutathione hydrolase-like YwrD proenzyme</fullName>
    </submittedName>
</protein>
<dbReference type="Gene3D" id="1.10.246.130">
    <property type="match status" value="1"/>
</dbReference>
<evidence type="ECO:0000313" key="2">
    <source>
        <dbReference type="Proteomes" id="UP001054945"/>
    </source>
</evidence>
<name>A0AAV4X1S0_CAEEX</name>
<dbReference type="EMBL" id="BPLR01016973">
    <property type="protein sequence ID" value="GIY87769.1"/>
    <property type="molecule type" value="Genomic_DNA"/>
</dbReference>
<dbReference type="SUPFAM" id="SSF56235">
    <property type="entry name" value="N-terminal nucleophile aminohydrolases (Ntn hydrolases)"/>
    <property type="match status" value="1"/>
</dbReference>
<feature type="non-terminal residue" evidence="1">
    <location>
        <position position="102"/>
    </location>
</feature>
<dbReference type="GO" id="GO:0016787">
    <property type="term" value="F:hydrolase activity"/>
    <property type="evidence" value="ECO:0007669"/>
    <property type="project" value="UniProtKB-KW"/>
</dbReference>
<evidence type="ECO:0000313" key="1">
    <source>
        <dbReference type="EMBL" id="GIY87769.1"/>
    </source>
</evidence>